<dbReference type="Proteomes" id="UP001141253">
    <property type="component" value="Chromosome 4"/>
</dbReference>
<reference evidence="2" key="1">
    <citation type="submission" date="2022-10" db="EMBL/GenBank/DDBJ databases">
        <authorList>
            <person name="Hyden B.L."/>
            <person name="Feng K."/>
            <person name="Yates T."/>
            <person name="Jawdy S."/>
            <person name="Smart L.B."/>
            <person name="Muchero W."/>
        </authorList>
    </citation>
    <scope>NUCLEOTIDE SEQUENCE</scope>
    <source>
        <tissue evidence="2">Shoot tip</tissue>
    </source>
</reference>
<evidence type="ECO:0000313" key="3">
    <source>
        <dbReference type="Proteomes" id="UP001141253"/>
    </source>
</evidence>
<feature type="transmembrane region" description="Helical" evidence="1">
    <location>
        <begin position="27"/>
        <end position="46"/>
    </location>
</feature>
<comment type="caution">
    <text evidence="2">The sequence shown here is derived from an EMBL/GenBank/DDBJ whole genome shotgun (WGS) entry which is preliminary data.</text>
</comment>
<keyword evidence="1" id="KW-0472">Membrane</keyword>
<name>A0ABQ9CFY2_9ROSI</name>
<proteinExistence type="predicted"/>
<reference evidence="2" key="2">
    <citation type="journal article" date="2023" name="Int. J. Mol. Sci.">
        <title>De Novo Assembly and Annotation of 11 Diverse Shrub Willow (Salix) Genomes Reveals Novel Gene Organization in Sex-Linked Regions.</title>
        <authorList>
            <person name="Hyden B."/>
            <person name="Feng K."/>
            <person name="Yates T.B."/>
            <person name="Jawdy S."/>
            <person name="Cereghino C."/>
            <person name="Smart L.B."/>
            <person name="Muchero W."/>
        </authorList>
    </citation>
    <scope>NUCLEOTIDE SEQUENCE</scope>
    <source>
        <tissue evidence="2">Shoot tip</tissue>
    </source>
</reference>
<accession>A0ABQ9CFY2</accession>
<evidence type="ECO:0000313" key="2">
    <source>
        <dbReference type="EMBL" id="KAJ6397183.1"/>
    </source>
</evidence>
<protein>
    <submittedName>
        <fullName evidence="2">Uncharacterized protein</fullName>
    </submittedName>
</protein>
<evidence type="ECO:0000256" key="1">
    <source>
        <dbReference type="SAM" id="Phobius"/>
    </source>
</evidence>
<keyword evidence="1" id="KW-1133">Transmembrane helix</keyword>
<dbReference type="EMBL" id="JAPFFI010000004">
    <property type="protein sequence ID" value="KAJ6397183.1"/>
    <property type="molecule type" value="Genomic_DNA"/>
</dbReference>
<sequence>MNNVLKCQSEILSPTIGKLRVRSGSDLFYIFLTRSFFLSFLFFPAGRLSMSTWLNSCKNEKTSCPSCFNLKVLIAAATISWDMNNVSHVYAYTEGLVVITLCVKQCFNKCATTT</sequence>
<keyword evidence="3" id="KW-1185">Reference proteome</keyword>
<gene>
    <name evidence="2" type="ORF">OIU77_022096</name>
</gene>
<organism evidence="2 3">
    <name type="scientific">Salix suchowensis</name>
    <dbReference type="NCBI Taxonomy" id="1278906"/>
    <lineage>
        <taxon>Eukaryota</taxon>
        <taxon>Viridiplantae</taxon>
        <taxon>Streptophyta</taxon>
        <taxon>Embryophyta</taxon>
        <taxon>Tracheophyta</taxon>
        <taxon>Spermatophyta</taxon>
        <taxon>Magnoliopsida</taxon>
        <taxon>eudicotyledons</taxon>
        <taxon>Gunneridae</taxon>
        <taxon>Pentapetalae</taxon>
        <taxon>rosids</taxon>
        <taxon>fabids</taxon>
        <taxon>Malpighiales</taxon>
        <taxon>Salicaceae</taxon>
        <taxon>Saliceae</taxon>
        <taxon>Salix</taxon>
    </lineage>
</organism>
<keyword evidence="1" id="KW-0812">Transmembrane</keyword>